<keyword evidence="4" id="KW-1133">Transmembrane helix</keyword>
<dbReference type="AlphaFoldDB" id="A0A453CD98"/>
<dbReference type="Proteomes" id="UP000015105">
    <property type="component" value="Chromosome 2D"/>
</dbReference>
<dbReference type="PANTHER" id="PTHR10383:SF23">
    <property type="entry name" value="SERINC-DOMAIN CONTAINING SERINE AND SPHINGOLIPID BIOSYNTHESIS PROTEIN"/>
    <property type="match status" value="1"/>
</dbReference>
<evidence type="ECO:0000256" key="1">
    <source>
        <dbReference type="ARBA" id="ARBA00004141"/>
    </source>
</evidence>
<dbReference type="Pfam" id="PF03348">
    <property type="entry name" value="Serinc"/>
    <property type="match status" value="1"/>
</dbReference>
<comment type="subcellular location">
    <subcellularLocation>
        <location evidence="1">Membrane</location>
        <topology evidence="1">Multi-pass membrane protein</topology>
    </subcellularLocation>
</comment>
<name>A0A453CD98_AEGTS</name>
<reference evidence="6" key="5">
    <citation type="journal article" date="2021" name="G3 (Bethesda)">
        <title>Aegilops tauschii genome assembly Aet v5.0 features greater sequence contiguity and improved annotation.</title>
        <authorList>
            <person name="Wang L."/>
            <person name="Zhu T."/>
            <person name="Rodriguez J.C."/>
            <person name="Deal K.R."/>
            <person name="Dubcovsky J."/>
            <person name="McGuire P.E."/>
            <person name="Lux T."/>
            <person name="Spannagl M."/>
            <person name="Mayer K.F.X."/>
            <person name="Baldrich P."/>
            <person name="Meyers B.C."/>
            <person name="Huo N."/>
            <person name="Gu Y.Q."/>
            <person name="Zhou H."/>
            <person name="Devos K.M."/>
            <person name="Bennetzen J.L."/>
            <person name="Unver T."/>
            <person name="Budak H."/>
            <person name="Gulick P.J."/>
            <person name="Galiba G."/>
            <person name="Kalapos B."/>
            <person name="Nelson D.R."/>
            <person name="Li P."/>
            <person name="You F.M."/>
            <person name="Luo M.C."/>
            <person name="Dvorak J."/>
        </authorList>
    </citation>
    <scope>NUCLEOTIDE SEQUENCE [LARGE SCALE GENOMIC DNA]</scope>
    <source>
        <strain evidence="6">cv. AL8/78</strain>
    </source>
</reference>
<evidence type="ECO:0000313" key="6">
    <source>
        <dbReference type="EnsemblPlants" id="AET2Gv20811900.1"/>
    </source>
</evidence>
<evidence type="ECO:0000256" key="4">
    <source>
        <dbReference type="ARBA" id="ARBA00022989"/>
    </source>
</evidence>
<dbReference type="Gramene" id="AET2Gv20811900.1">
    <property type="protein sequence ID" value="AET2Gv20811900.1"/>
    <property type="gene ID" value="AET2Gv20811900"/>
</dbReference>
<reference evidence="6" key="3">
    <citation type="journal article" date="2017" name="Nature">
        <title>Genome sequence of the progenitor of the wheat D genome Aegilops tauschii.</title>
        <authorList>
            <person name="Luo M.C."/>
            <person name="Gu Y.Q."/>
            <person name="Puiu D."/>
            <person name="Wang H."/>
            <person name="Twardziok S.O."/>
            <person name="Deal K.R."/>
            <person name="Huo N."/>
            <person name="Zhu T."/>
            <person name="Wang L."/>
            <person name="Wang Y."/>
            <person name="McGuire P.E."/>
            <person name="Liu S."/>
            <person name="Long H."/>
            <person name="Ramasamy R.K."/>
            <person name="Rodriguez J.C."/>
            <person name="Van S.L."/>
            <person name="Yuan L."/>
            <person name="Wang Z."/>
            <person name="Xia Z."/>
            <person name="Xiao L."/>
            <person name="Anderson O.D."/>
            <person name="Ouyang S."/>
            <person name="Liang Y."/>
            <person name="Zimin A.V."/>
            <person name="Pertea G."/>
            <person name="Qi P."/>
            <person name="Bennetzen J.L."/>
            <person name="Dai X."/>
            <person name="Dawson M.W."/>
            <person name="Muller H.G."/>
            <person name="Kugler K."/>
            <person name="Rivarola-Duarte L."/>
            <person name="Spannagl M."/>
            <person name="Mayer K.F.X."/>
            <person name="Lu F.H."/>
            <person name="Bevan M.W."/>
            <person name="Leroy P."/>
            <person name="Li P."/>
            <person name="You F.M."/>
            <person name="Sun Q."/>
            <person name="Liu Z."/>
            <person name="Lyons E."/>
            <person name="Wicker T."/>
            <person name="Salzberg S.L."/>
            <person name="Devos K.M."/>
            <person name="Dvorak J."/>
        </authorList>
    </citation>
    <scope>NUCLEOTIDE SEQUENCE [LARGE SCALE GENOMIC DNA]</scope>
    <source>
        <strain evidence="6">cv. AL8/78</strain>
    </source>
</reference>
<organism evidence="6 7">
    <name type="scientific">Aegilops tauschii subsp. strangulata</name>
    <name type="common">Goatgrass</name>
    <dbReference type="NCBI Taxonomy" id="200361"/>
    <lineage>
        <taxon>Eukaryota</taxon>
        <taxon>Viridiplantae</taxon>
        <taxon>Streptophyta</taxon>
        <taxon>Embryophyta</taxon>
        <taxon>Tracheophyta</taxon>
        <taxon>Spermatophyta</taxon>
        <taxon>Magnoliopsida</taxon>
        <taxon>Liliopsida</taxon>
        <taxon>Poales</taxon>
        <taxon>Poaceae</taxon>
        <taxon>BOP clade</taxon>
        <taxon>Pooideae</taxon>
        <taxon>Triticodae</taxon>
        <taxon>Triticeae</taxon>
        <taxon>Triticinae</taxon>
        <taxon>Aegilops</taxon>
    </lineage>
</organism>
<dbReference type="PANTHER" id="PTHR10383">
    <property type="entry name" value="SERINE INCORPORATOR"/>
    <property type="match status" value="1"/>
</dbReference>
<accession>A0A453CD98</accession>
<reference evidence="6" key="4">
    <citation type="submission" date="2019-03" db="UniProtKB">
        <authorList>
            <consortium name="EnsemblPlants"/>
        </authorList>
    </citation>
    <scope>IDENTIFICATION</scope>
</reference>
<dbReference type="GO" id="GO:0016020">
    <property type="term" value="C:membrane"/>
    <property type="evidence" value="ECO:0007669"/>
    <property type="project" value="UniProtKB-SubCell"/>
</dbReference>
<keyword evidence="3" id="KW-0812">Transmembrane</keyword>
<evidence type="ECO:0000256" key="3">
    <source>
        <dbReference type="ARBA" id="ARBA00022692"/>
    </source>
</evidence>
<keyword evidence="7" id="KW-1185">Reference proteome</keyword>
<dbReference type="EnsemblPlants" id="AET2Gv20811900.1">
    <property type="protein sequence ID" value="AET2Gv20811900.1"/>
    <property type="gene ID" value="AET2Gv20811900"/>
</dbReference>
<reference evidence="7" key="1">
    <citation type="journal article" date="2014" name="Science">
        <title>Ancient hybridizations among the ancestral genomes of bread wheat.</title>
        <authorList>
            <consortium name="International Wheat Genome Sequencing Consortium,"/>
            <person name="Marcussen T."/>
            <person name="Sandve S.R."/>
            <person name="Heier L."/>
            <person name="Spannagl M."/>
            <person name="Pfeifer M."/>
            <person name="Jakobsen K.S."/>
            <person name="Wulff B.B."/>
            <person name="Steuernagel B."/>
            <person name="Mayer K.F."/>
            <person name="Olsen O.A."/>
        </authorList>
    </citation>
    <scope>NUCLEOTIDE SEQUENCE [LARGE SCALE GENOMIC DNA]</scope>
    <source>
        <strain evidence="7">cv. AL8/78</strain>
    </source>
</reference>
<evidence type="ECO:0000256" key="2">
    <source>
        <dbReference type="ARBA" id="ARBA00006665"/>
    </source>
</evidence>
<keyword evidence="5" id="KW-0472">Membrane</keyword>
<proteinExistence type="inferred from homology"/>
<sequence>HCHHAFSNISLTSSHFSIRWSIDVGWASTWVKIMNEWLAFCIYVWRLISPALARKQPANDEESASTT</sequence>
<evidence type="ECO:0000313" key="7">
    <source>
        <dbReference type="Proteomes" id="UP000015105"/>
    </source>
</evidence>
<comment type="similarity">
    <text evidence="2">Belongs to the TDE1 family.</text>
</comment>
<evidence type="ECO:0000256" key="5">
    <source>
        <dbReference type="ARBA" id="ARBA00023136"/>
    </source>
</evidence>
<reference evidence="7" key="2">
    <citation type="journal article" date="2017" name="Nat. Plants">
        <title>The Aegilops tauschii genome reveals multiple impacts of transposons.</title>
        <authorList>
            <person name="Zhao G."/>
            <person name="Zou C."/>
            <person name="Li K."/>
            <person name="Wang K."/>
            <person name="Li T."/>
            <person name="Gao L."/>
            <person name="Zhang X."/>
            <person name="Wang H."/>
            <person name="Yang Z."/>
            <person name="Liu X."/>
            <person name="Jiang W."/>
            <person name="Mao L."/>
            <person name="Kong X."/>
            <person name="Jiao Y."/>
            <person name="Jia J."/>
        </authorList>
    </citation>
    <scope>NUCLEOTIDE SEQUENCE [LARGE SCALE GENOMIC DNA]</scope>
    <source>
        <strain evidence="7">cv. AL8/78</strain>
    </source>
</reference>
<dbReference type="InterPro" id="IPR005016">
    <property type="entry name" value="TDE1/TMS"/>
</dbReference>
<protein>
    <submittedName>
        <fullName evidence="6">Uncharacterized protein</fullName>
    </submittedName>
</protein>